<protein>
    <submittedName>
        <fullName evidence="1">Uncharacterized protein</fullName>
    </submittedName>
</protein>
<name>A0A0S7BU93_9CHLR</name>
<evidence type="ECO:0000313" key="1">
    <source>
        <dbReference type="EMBL" id="GAP40772.1"/>
    </source>
</evidence>
<sequence length="107" mass="12317">MKNYFDTLNIDDFYQKFAKANSVTKNDLKQYFTAENPDLTIQGFRRILYGLEKQGVIYSSGSAVYSIQPISSLPLKIKKRFTPVPSLIAEKVIEAFKDQFPYSNCIF</sequence>
<dbReference type="Proteomes" id="UP000053370">
    <property type="component" value="Unassembled WGS sequence"/>
</dbReference>
<reference evidence="1" key="1">
    <citation type="journal article" date="2015" name="Genome Announc.">
        <title>Draft Genome Sequence of Anaerolineae Strain TC1, a Novel Isolate from a Methanogenic Wastewater Treatment System.</title>
        <authorList>
            <person name="Matsuura N."/>
            <person name="Tourlousse D.M."/>
            <person name="Sun L."/>
            <person name="Toyonaga M."/>
            <person name="Kuroda K."/>
            <person name="Ohashi A."/>
            <person name="Cruz R."/>
            <person name="Yamaguchi T."/>
            <person name="Sekiguchi Y."/>
        </authorList>
    </citation>
    <scope>NUCLEOTIDE SEQUENCE [LARGE SCALE GENOMIC DNA]</scope>
    <source>
        <strain evidence="1">TC1</strain>
    </source>
</reference>
<accession>A0A0S7BU93</accession>
<dbReference type="RefSeq" id="WP_062280631.1">
    <property type="nucleotide sequence ID" value="NZ_DF968181.1"/>
</dbReference>
<gene>
    <name evidence="1" type="ORF">ATC1_13752</name>
</gene>
<dbReference type="EMBL" id="DF968181">
    <property type="protein sequence ID" value="GAP40772.1"/>
    <property type="molecule type" value="Genomic_DNA"/>
</dbReference>
<organism evidence="1">
    <name type="scientific">Flexilinea flocculi</name>
    <dbReference type="NCBI Taxonomy" id="1678840"/>
    <lineage>
        <taxon>Bacteria</taxon>
        <taxon>Bacillati</taxon>
        <taxon>Chloroflexota</taxon>
        <taxon>Anaerolineae</taxon>
        <taxon>Anaerolineales</taxon>
        <taxon>Anaerolineaceae</taxon>
        <taxon>Flexilinea</taxon>
    </lineage>
</organism>
<dbReference type="STRING" id="1678840.ATC1_13752"/>
<dbReference type="AlphaFoldDB" id="A0A0S7BU93"/>
<proteinExistence type="predicted"/>
<keyword evidence="2" id="KW-1185">Reference proteome</keyword>
<evidence type="ECO:0000313" key="2">
    <source>
        <dbReference type="Proteomes" id="UP000053370"/>
    </source>
</evidence>